<keyword evidence="1" id="KW-0255">Endonuclease</keyword>
<keyword evidence="2" id="KW-1185">Reference proteome</keyword>
<keyword evidence="1" id="KW-0378">Hydrolase</keyword>
<dbReference type="Gene3D" id="1.10.30.50">
    <property type="match status" value="1"/>
</dbReference>
<organism evidence="1 2">
    <name type="scientific">Undibacterium danionis</name>
    <dbReference type="NCBI Taxonomy" id="1812100"/>
    <lineage>
        <taxon>Bacteria</taxon>
        <taxon>Pseudomonadati</taxon>
        <taxon>Pseudomonadota</taxon>
        <taxon>Betaproteobacteria</taxon>
        <taxon>Burkholderiales</taxon>
        <taxon>Oxalobacteraceae</taxon>
        <taxon>Undibacterium</taxon>
    </lineage>
</organism>
<dbReference type="InterPro" id="IPR003615">
    <property type="entry name" value="HNH_nuc"/>
</dbReference>
<dbReference type="CDD" id="cd00085">
    <property type="entry name" value="HNHc"/>
    <property type="match status" value="1"/>
</dbReference>
<dbReference type="EMBL" id="JBHLXJ010000008">
    <property type="protein sequence ID" value="MFC0349677.1"/>
    <property type="molecule type" value="Genomic_DNA"/>
</dbReference>
<proteinExistence type="predicted"/>
<protein>
    <submittedName>
        <fullName evidence="1">HNH endonuclease</fullName>
    </submittedName>
</protein>
<evidence type="ECO:0000313" key="1">
    <source>
        <dbReference type="EMBL" id="MFC0349677.1"/>
    </source>
</evidence>
<evidence type="ECO:0000313" key="2">
    <source>
        <dbReference type="Proteomes" id="UP001589844"/>
    </source>
</evidence>
<gene>
    <name evidence="1" type="ORF">ACFFJH_07645</name>
</gene>
<dbReference type="Proteomes" id="UP001589844">
    <property type="component" value="Unassembled WGS sequence"/>
</dbReference>
<dbReference type="RefSeq" id="WP_390211427.1">
    <property type="nucleotide sequence ID" value="NZ_JBHLXJ010000008.1"/>
</dbReference>
<reference evidence="1 2" key="1">
    <citation type="submission" date="2024-09" db="EMBL/GenBank/DDBJ databases">
        <authorList>
            <person name="Sun Q."/>
            <person name="Mori K."/>
        </authorList>
    </citation>
    <scope>NUCLEOTIDE SEQUENCE [LARGE SCALE GENOMIC DNA]</scope>
    <source>
        <strain evidence="1 2">CCM 8677</strain>
    </source>
</reference>
<keyword evidence="1" id="KW-0540">Nuclease</keyword>
<accession>A0ABV6IDC3</accession>
<comment type="caution">
    <text evidence="1">The sequence shown here is derived from an EMBL/GenBank/DDBJ whole genome shotgun (WGS) entry which is preliminary data.</text>
</comment>
<name>A0ABV6IDC3_9BURK</name>
<sequence>MPKPKPPPIGRCVHCLTENVPRNWDHVIPKSWYPDTTPANLEKWTVPSCFACNASLGIIEDELLRYLICCVNPNTEAASGIYKRILRSMDPNAAKSEKDARIRLARRNKLLEGMLHGEEIPEKGIYPGLEERWARPRQNQSAIIVTEKSFRRATEKIVRGITYIETEQFIESPYEIDFFALTDIGAADLIDLLDLYGTTYQRGPGIQIRKLKTTDDPVAAMFSIKFWNTVTMYASVMPRENNDLTI</sequence>
<dbReference type="GO" id="GO:0004519">
    <property type="term" value="F:endonuclease activity"/>
    <property type="evidence" value="ECO:0007669"/>
    <property type="project" value="UniProtKB-KW"/>
</dbReference>